<protein>
    <recommendedName>
        <fullName evidence="8">ATP synthase mitochondrial F1 complex assembly factor 1</fullName>
    </recommendedName>
</protein>
<evidence type="ECO:0000313" key="6">
    <source>
        <dbReference type="EMBL" id="CAK6441180.1"/>
    </source>
</evidence>
<dbReference type="PANTHER" id="PTHR13126:SF0">
    <property type="entry name" value="ATP SYNTHASE MITOCHONDRIAL F1 COMPLEX ASSEMBLY FACTOR 1"/>
    <property type="match status" value="1"/>
</dbReference>
<reference evidence="6" key="1">
    <citation type="submission" date="2023-12" db="EMBL/GenBank/DDBJ databases">
        <authorList>
            <person name="Brown T."/>
        </authorList>
    </citation>
    <scope>NUCLEOTIDE SEQUENCE</scope>
</reference>
<feature type="compositionally biased region" description="Acidic residues" evidence="5">
    <location>
        <begin position="13"/>
        <end position="22"/>
    </location>
</feature>
<comment type="similarity">
    <text evidence="2">Belongs to the ATP11 family.</text>
</comment>
<gene>
    <name evidence="6" type="ORF">MPIPNATIZW_LOCUS9486</name>
</gene>
<evidence type="ECO:0000256" key="3">
    <source>
        <dbReference type="ARBA" id="ARBA00022946"/>
    </source>
</evidence>
<evidence type="ECO:0000256" key="5">
    <source>
        <dbReference type="SAM" id="MobiDB-lite"/>
    </source>
</evidence>
<proteinExistence type="inferred from homology"/>
<comment type="subcellular location">
    <subcellularLocation>
        <location evidence="1">Mitochondrion</location>
    </subcellularLocation>
</comment>
<keyword evidence="7" id="KW-1185">Reference proteome</keyword>
<sequence length="352" mass="39109">MERARGPRVEAGAPEDTEEEGEVGPAMAAVVAAAGGAGPAILQVAGLYRGLCAVRSRALGLGLVSPAQLRVFPVRGASRQPAGGDGGGGGVEAELEANPFYDRYRDKIQQLRRSDPAAFESRLEKRSEFRKQPLGHSRQGDFIKCVEQKENTLGKQPMSRGFTKDKTLSSIFNIEMVKDKTAEEIKQIWQQYFAAKDTVYAVIPEEKFDLIWNRAQSCPTFLCALPRREGYEFFVGQWSGTELHFTALINIQTRGEAAASQLILYHYPELKEEKGIVLMTAEMDSTFLNVAEAQCIANQVQLFYATDRKETYGLVETFNFRPNDFKYMSVIAELEQSGLGAELKCVQNQKKT</sequence>
<evidence type="ECO:0000313" key="7">
    <source>
        <dbReference type="Proteomes" id="UP001314169"/>
    </source>
</evidence>
<accession>A0ABN9ZSF3</accession>
<dbReference type="Proteomes" id="UP001314169">
    <property type="component" value="Chromosome 2"/>
</dbReference>
<dbReference type="Pfam" id="PF06644">
    <property type="entry name" value="ATP11"/>
    <property type="match status" value="1"/>
</dbReference>
<keyword evidence="4" id="KW-0496">Mitochondrion</keyword>
<evidence type="ECO:0008006" key="8">
    <source>
        <dbReference type="Google" id="ProtNLM"/>
    </source>
</evidence>
<feature type="region of interest" description="Disordered" evidence="5">
    <location>
        <begin position="1"/>
        <end position="24"/>
    </location>
</feature>
<dbReference type="EMBL" id="OY882859">
    <property type="protein sequence ID" value="CAK6441180.1"/>
    <property type="molecule type" value="Genomic_DNA"/>
</dbReference>
<evidence type="ECO:0000256" key="1">
    <source>
        <dbReference type="ARBA" id="ARBA00004173"/>
    </source>
</evidence>
<evidence type="ECO:0000256" key="2">
    <source>
        <dbReference type="ARBA" id="ARBA00009116"/>
    </source>
</evidence>
<name>A0ABN9ZSF3_PIPNA</name>
<dbReference type="PANTHER" id="PTHR13126">
    <property type="entry name" value="CHAPERONE ATP11"/>
    <property type="match status" value="1"/>
</dbReference>
<keyword evidence="3" id="KW-0809">Transit peptide</keyword>
<dbReference type="InterPro" id="IPR010591">
    <property type="entry name" value="ATP11"/>
</dbReference>
<organism evidence="6 7">
    <name type="scientific">Pipistrellus nathusii</name>
    <name type="common">Nathusius' pipistrelle</name>
    <dbReference type="NCBI Taxonomy" id="59473"/>
    <lineage>
        <taxon>Eukaryota</taxon>
        <taxon>Metazoa</taxon>
        <taxon>Chordata</taxon>
        <taxon>Craniata</taxon>
        <taxon>Vertebrata</taxon>
        <taxon>Euteleostomi</taxon>
        <taxon>Mammalia</taxon>
        <taxon>Eutheria</taxon>
        <taxon>Laurasiatheria</taxon>
        <taxon>Chiroptera</taxon>
        <taxon>Yangochiroptera</taxon>
        <taxon>Vespertilionidae</taxon>
        <taxon>Pipistrellus</taxon>
    </lineage>
</organism>
<evidence type="ECO:0000256" key="4">
    <source>
        <dbReference type="ARBA" id="ARBA00023128"/>
    </source>
</evidence>